<evidence type="ECO:0000256" key="3">
    <source>
        <dbReference type="ARBA" id="ARBA00009466"/>
    </source>
</evidence>
<keyword evidence="7" id="KW-0539">Nucleus</keyword>
<dbReference type="InterPro" id="IPR001494">
    <property type="entry name" value="Importin-beta_N"/>
</dbReference>
<comment type="caution">
    <text evidence="10">The sequence shown here is derived from an EMBL/GenBank/DDBJ whole genome shotgun (WGS) entry which is preliminary data.</text>
</comment>
<evidence type="ECO:0000313" key="10">
    <source>
        <dbReference type="EMBL" id="KAK7079181.1"/>
    </source>
</evidence>
<reference evidence="10 11" key="1">
    <citation type="submission" date="2023-11" db="EMBL/GenBank/DDBJ databases">
        <title>Halocaridina rubra genome assembly.</title>
        <authorList>
            <person name="Smith C."/>
        </authorList>
    </citation>
    <scope>NUCLEOTIDE SEQUENCE [LARGE SCALE GENOMIC DNA]</scope>
    <source>
        <strain evidence="10">EP-1</strain>
        <tissue evidence="10">Whole</tissue>
    </source>
</reference>
<keyword evidence="6" id="KW-0653">Protein transport</keyword>
<evidence type="ECO:0000256" key="6">
    <source>
        <dbReference type="ARBA" id="ARBA00022927"/>
    </source>
</evidence>
<dbReference type="InterPro" id="IPR040016">
    <property type="entry name" value="XPO6"/>
</dbReference>
<feature type="domain" description="Importin N-terminal" evidence="9">
    <location>
        <begin position="31"/>
        <end position="97"/>
    </location>
</feature>
<dbReference type="GO" id="GO:0006611">
    <property type="term" value="P:protein export from nucleus"/>
    <property type="evidence" value="ECO:0007669"/>
    <property type="project" value="InterPro"/>
</dbReference>
<gene>
    <name evidence="10" type="primary">XPO6</name>
    <name evidence="10" type="ORF">SK128_001485</name>
</gene>
<proteinExistence type="inferred from homology"/>
<keyword evidence="5" id="KW-0963">Cytoplasm</keyword>
<evidence type="ECO:0000256" key="8">
    <source>
        <dbReference type="SAM" id="MobiDB-lite"/>
    </source>
</evidence>
<evidence type="ECO:0000256" key="5">
    <source>
        <dbReference type="ARBA" id="ARBA00022490"/>
    </source>
</evidence>
<evidence type="ECO:0000259" key="9">
    <source>
        <dbReference type="PROSITE" id="PS50166"/>
    </source>
</evidence>
<dbReference type="PANTHER" id="PTHR21452:SF4">
    <property type="entry name" value="EXPORTIN-6"/>
    <property type="match status" value="1"/>
</dbReference>
<dbReference type="EMBL" id="JAXCGZ010007569">
    <property type="protein sequence ID" value="KAK7079181.1"/>
    <property type="molecule type" value="Genomic_DNA"/>
</dbReference>
<keyword evidence="4" id="KW-0813">Transport</keyword>
<evidence type="ECO:0000256" key="4">
    <source>
        <dbReference type="ARBA" id="ARBA00022448"/>
    </source>
</evidence>
<name>A0AAN8XAI1_HALRR</name>
<evidence type="ECO:0000256" key="2">
    <source>
        <dbReference type="ARBA" id="ARBA00004496"/>
    </source>
</evidence>
<dbReference type="GO" id="GO:0005737">
    <property type="term" value="C:cytoplasm"/>
    <property type="evidence" value="ECO:0007669"/>
    <property type="project" value="UniProtKB-SubCell"/>
</dbReference>
<dbReference type="InterPro" id="IPR016024">
    <property type="entry name" value="ARM-type_fold"/>
</dbReference>
<dbReference type="Pfam" id="PF08389">
    <property type="entry name" value="Xpo1"/>
    <property type="match status" value="1"/>
</dbReference>
<protein>
    <submittedName>
        <fullName evidence="10">Exportin-6</fullName>
    </submittedName>
</protein>
<evidence type="ECO:0000256" key="7">
    <source>
        <dbReference type="ARBA" id="ARBA00023242"/>
    </source>
</evidence>
<dbReference type="GO" id="GO:0005049">
    <property type="term" value="F:nuclear export signal receptor activity"/>
    <property type="evidence" value="ECO:0007669"/>
    <property type="project" value="InterPro"/>
</dbReference>
<feature type="region of interest" description="Disordered" evidence="8">
    <location>
        <begin position="200"/>
        <end position="226"/>
    </location>
</feature>
<dbReference type="PANTHER" id="PTHR21452">
    <property type="entry name" value="EXPORTIN-6"/>
    <property type="match status" value="1"/>
</dbReference>
<dbReference type="Gene3D" id="1.25.10.10">
    <property type="entry name" value="Leucine-rich Repeat Variant"/>
    <property type="match status" value="1"/>
</dbReference>
<dbReference type="InterPro" id="IPR013598">
    <property type="entry name" value="Exportin-1/Importin-b-like"/>
</dbReference>
<keyword evidence="11" id="KW-1185">Reference proteome</keyword>
<dbReference type="Pfam" id="PF03810">
    <property type="entry name" value="IBN_N"/>
    <property type="match status" value="1"/>
</dbReference>
<dbReference type="AlphaFoldDB" id="A0AAN8XAI1"/>
<comment type="similarity">
    <text evidence="3">Belongs to the exportin family.</text>
</comment>
<accession>A0AAN8XAI1</accession>
<dbReference type="PROSITE" id="PS50166">
    <property type="entry name" value="IMPORTIN_B_NT"/>
    <property type="match status" value="1"/>
</dbReference>
<dbReference type="GO" id="GO:0031267">
    <property type="term" value="F:small GTPase binding"/>
    <property type="evidence" value="ECO:0007669"/>
    <property type="project" value="InterPro"/>
</dbReference>
<dbReference type="GO" id="GO:0005634">
    <property type="term" value="C:nucleus"/>
    <property type="evidence" value="ECO:0007669"/>
    <property type="project" value="UniProtKB-SubCell"/>
</dbReference>
<sequence length="1156" mass="132303">MATDLQSLQALEGLMNEFFGAATTNIRKREIETILSNFGQQRGAWKQCLYYVAHTHNSYVSMYCLTTVENIINKQWVGLMPDERTEIRSTLYRFILENHKVAPYYIRNKLVKLVVDIARLSWPHFYPDFFTNVLALARSPDTVTLCIVFLQTISEELACPREELSYSRRTELRRLLSQQVPTMLSLLTSLLEGVVDKHKNAVTATPPPSPTHSHSHSPPRSNLSSSPIQTGTILSNMFHSLESGTTTRTGWLLPPLDSESETIASLSLNCLTHLFSWIPLSSLITPHLLNTIFLFASLGADPQHNKMKQNGTLENNSVSGESLGVLAMGAINELMSKNCVPHDFEDFLLQMFRNTFQLLQRLVRDEPNTTSRLQLLEPSYIDKFSEFLRLFVSVHLRRFENNAHFPVLEFLSLLFRYTFQQQSVDAYFNCLDVWSIFLDHLSAKIQGSQDRTSVVSRYEDALISLARGILHKIQLRHNQAELEELDHEISEEISEGNLIHYDEVDTGDDVSEWHSFFTKNLELLAKISDLMPDQIFSIVYEPWNDAAKIYLSLQSNMVEQNGRRRLNISAEHECPRLHCLLRDLSSLLQAIGRFSSLFLGEELPKRSTTAIQVIEKLVQMANYSTGFKLFEVEMAVDVLHSDFVEVHAQVLSTLRAWVHWVSQLYGQQFVQVFPGGTQTHQHQDTCHTINKQMLVAATNVLNVGAPPLIVNCGVQLLLSLSVMVRSPVALELNQVQSLYIHAQSISPDVKVRRLILRALVNFLLLPWPSFVVDHRLETRKHHLTNFINSFTTEVKKIDIQAIADDKSMQENMSEKLCNTFSIVRYQVGELNNTDKASRELYYSCVQDVIHQAILLFPVYVQHAKVCEEILSLMVVVMQVLRVQLGPVRVEATIQTFLDVFTTRHHLQLAISTHNPAAVRVVEKFLKLLELIVSEPGQSFKRFIPNTITLCMEHIYPVVSEKVSPEVKSPLFDLLRCLLEHNWKYFFRPSVHLSLGAGNWDSIENEAQFIKIMQAFGQSFMQPDITIFKQNLEALESLNSKYKLYHKAVFRNSMLGQFITVLLQVLVHRSQDLLQEEITITVYNMASVDFNTFFAAFVLHFLQNMDGLGDDQRTTLRENFKTDTDLPTFTQNVQRFINDLRYYRTCNASLPPGTVKL</sequence>
<feature type="compositionally biased region" description="Low complexity" evidence="8">
    <location>
        <begin position="216"/>
        <end position="226"/>
    </location>
</feature>
<dbReference type="InterPro" id="IPR011989">
    <property type="entry name" value="ARM-like"/>
</dbReference>
<organism evidence="10 11">
    <name type="scientific">Halocaridina rubra</name>
    <name type="common">Hawaiian red shrimp</name>
    <dbReference type="NCBI Taxonomy" id="373956"/>
    <lineage>
        <taxon>Eukaryota</taxon>
        <taxon>Metazoa</taxon>
        <taxon>Ecdysozoa</taxon>
        <taxon>Arthropoda</taxon>
        <taxon>Crustacea</taxon>
        <taxon>Multicrustacea</taxon>
        <taxon>Malacostraca</taxon>
        <taxon>Eumalacostraca</taxon>
        <taxon>Eucarida</taxon>
        <taxon>Decapoda</taxon>
        <taxon>Pleocyemata</taxon>
        <taxon>Caridea</taxon>
        <taxon>Atyoidea</taxon>
        <taxon>Atyidae</taxon>
        <taxon>Halocaridina</taxon>
    </lineage>
</organism>
<dbReference type="Proteomes" id="UP001381693">
    <property type="component" value="Unassembled WGS sequence"/>
</dbReference>
<dbReference type="SUPFAM" id="SSF48371">
    <property type="entry name" value="ARM repeat"/>
    <property type="match status" value="1"/>
</dbReference>
<evidence type="ECO:0000313" key="11">
    <source>
        <dbReference type="Proteomes" id="UP001381693"/>
    </source>
</evidence>
<evidence type="ECO:0000256" key="1">
    <source>
        <dbReference type="ARBA" id="ARBA00004123"/>
    </source>
</evidence>
<comment type="subcellular location">
    <subcellularLocation>
        <location evidence="2">Cytoplasm</location>
    </subcellularLocation>
    <subcellularLocation>
        <location evidence="1">Nucleus</location>
    </subcellularLocation>
</comment>